<name>U4L4B6_PYROM</name>
<keyword evidence="2" id="KW-1185">Reference proteome</keyword>
<accession>U4L4B6</accession>
<protein>
    <submittedName>
        <fullName evidence="1">Uncharacterized protein</fullName>
    </submittedName>
</protein>
<organism evidence="1 2">
    <name type="scientific">Pyronema omphalodes (strain CBS 100304)</name>
    <name type="common">Pyronema confluens</name>
    <dbReference type="NCBI Taxonomy" id="1076935"/>
    <lineage>
        <taxon>Eukaryota</taxon>
        <taxon>Fungi</taxon>
        <taxon>Dikarya</taxon>
        <taxon>Ascomycota</taxon>
        <taxon>Pezizomycotina</taxon>
        <taxon>Pezizomycetes</taxon>
        <taxon>Pezizales</taxon>
        <taxon>Pyronemataceae</taxon>
        <taxon>Pyronema</taxon>
    </lineage>
</organism>
<proteinExistence type="predicted"/>
<reference evidence="1 2" key="1">
    <citation type="journal article" date="2013" name="PLoS Genet.">
        <title>The genome and development-dependent transcriptomes of Pyronema confluens: a window into fungal evolution.</title>
        <authorList>
            <person name="Traeger S."/>
            <person name="Altegoer F."/>
            <person name="Freitag M."/>
            <person name="Gabaldon T."/>
            <person name="Kempken F."/>
            <person name="Kumar A."/>
            <person name="Marcet-Houben M."/>
            <person name="Poggeler S."/>
            <person name="Stajich J.E."/>
            <person name="Nowrousian M."/>
        </authorList>
    </citation>
    <scope>NUCLEOTIDE SEQUENCE [LARGE SCALE GENOMIC DNA]</scope>
    <source>
        <strain evidence="2">CBS 100304</strain>
        <tissue evidence="1">Vegetative mycelium</tissue>
    </source>
</reference>
<dbReference type="AlphaFoldDB" id="U4L4B6"/>
<sequence>MGCLERFYRSDSVLPFCPVQLIGNPMIPPSCSRRLLMRGAWPDITRNVMQCMVRSWAKEVKYNRGFISTYGL</sequence>
<evidence type="ECO:0000313" key="1">
    <source>
        <dbReference type="EMBL" id="CCX07143.1"/>
    </source>
</evidence>
<dbReference type="EMBL" id="HF935336">
    <property type="protein sequence ID" value="CCX07143.1"/>
    <property type="molecule type" value="Genomic_DNA"/>
</dbReference>
<evidence type="ECO:0000313" key="2">
    <source>
        <dbReference type="Proteomes" id="UP000018144"/>
    </source>
</evidence>
<gene>
    <name evidence="1" type="ORF">PCON_06730</name>
</gene>
<dbReference type="Proteomes" id="UP000018144">
    <property type="component" value="Unassembled WGS sequence"/>
</dbReference>